<feature type="transmembrane region" description="Helical" evidence="1">
    <location>
        <begin position="73"/>
        <end position="94"/>
    </location>
</feature>
<evidence type="ECO:0000313" key="2">
    <source>
        <dbReference type="EMBL" id="ABI62231.2"/>
    </source>
</evidence>
<dbReference type="Proteomes" id="UP000001963">
    <property type="component" value="Chromosome"/>
</dbReference>
<feature type="transmembrane region" description="Helical" evidence="1">
    <location>
        <begin position="114"/>
        <end position="134"/>
    </location>
</feature>
<reference evidence="2 3" key="1">
    <citation type="journal article" date="2007" name="J. Bacteriol.">
        <title>Genome sequence analysis of the emerging human pathogenic acetic acid bacterium Granulibacter bethesdensis.</title>
        <authorList>
            <person name="Greenberg D.E."/>
            <person name="Porcella S.F."/>
            <person name="Zelazny A.M."/>
            <person name="Virtaneva K."/>
            <person name="Sturdevant D.E."/>
            <person name="Kupko J.J.III."/>
            <person name="Barbian K.D."/>
            <person name="Babar A."/>
            <person name="Dorward D.W."/>
            <person name="Holland S.M."/>
        </authorList>
    </citation>
    <scope>NUCLEOTIDE SEQUENCE [LARGE SCALE GENOMIC DNA]</scope>
    <source>
        <strain evidence="3">ATCC BAA-1260 / CGDNIH1</strain>
    </source>
</reference>
<name>Q0BSH1_GRABC</name>
<feature type="transmembrane region" description="Helical" evidence="1">
    <location>
        <begin position="283"/>
        <end position="299"/>
    </location>
</feature>
<proteinExistence type="predicted"/>
<evidence type="ECO:0008006" key="4">
    <source>
        <dbReference type="Google" id="ProtNLM"/>
    </source>
</evidence>
<dbReference type="AlphaFoldDB" id="Q0BSH1"/>
<sequence>MIRLLFLGCHLRPVRGGVKSARRHHEQACTIKTKTWPAKTHPSSFRPLLKEMLDSFMEAADSSANILAQWPNIVIIGIFCAVLVIAQYLVQFLAKKTFSVTTLAEHNLSALDTFRVLGPLAGVFISFSLVQGIAEYRATGRQISLEATDAYQLDRALAGTDLGDKATPARLALRAYIQSVVTDEWSGLREGKTEAPVTSQTMQTLQEKVESLVNQLPSSMRVANDIDKNLDDLQDDRAKRLAVVRGGLPSIMWWVLGMLMLLLLICSAFLARPNRIHIHPLPTLFMAGLGIMSGLLFIIDRPYQGELCVSPAPLVKVLKQLNMRLHIDHTG</sequence>
<protein>
    <recommendedName>
        <fullName evidence="4">DUF4239 domain-containing protein</fullName>
    </recommendedName>
</protein>
<accession>Q0BSH1</accession>
<evidence type="ECO:0000313" key="3">
    <source>
        <dbReference type="Proteomes" id="UP000001963"/>
    </source>
</evidence>
<keyword evidence="3" id="KW-1185">Reference proteome</keyword>
<gene>
    <name evidence="2" type="ordered locus">GbCGDNIH1_1333</name>
</gene>
<dbReference type="eggNOG" id="ENOG50336DZ">
    <property type="taxonomic scope" value="Bacteria"/>
</dbReference>
<dbReference type="Pfam" id="PF14023">
    <property type="entry name" value="Bestrophin-like"/>
    <property type="match status" value="1"/>
</dbReference>
<organism evidence="2 3">
    <name type="scientific">Granulibacter bethesdensis (strain ATCC BAA-1260 / CGDNIH1)</name>
    <dbReference type="NCBI Taxonomy" id="391165"/>
    <lineage>
        <taxon>Bacteria</taxon>
        <taxon>Pseudomonadati</taxon>
        <taxon>Pseudomonadota</taxon>
        <taxon>Alphaproteobacteria</taxon>
        <taxon>Acetobacterales</taxon>
        <taxon>Acetobacteraceae</taxon>
        <taxon>Granulibacter</taxon>
    </lineage>
</organism>
<keyword evidence="1" id="KW-1133">Transmembrane helix</keyword>
<keyword evidence="1" id="KW-0472">Membrane</keyword>
<dbReference type="KEGG" id="gbe:GbCGDNIH1_1333"/>
<dbReference type="InterPro" id="IPR025333">
    <property type="entry name" value="DUF4239"/>
</dbReference>
<evidence type="ECO:0000256" key="1">
    <source>
        <dbReference type="SAM" id="Phobius"/>
    </source>
</evidence>
<keyword evidence="1" id="KW-0812">Transmembrane</keyword>
<dbReference type="EMBL" id="CP000394">
    <property type="protein sequence ID" value="ABI62231.2"/>
    <property type="molecule type" value="Genomic_DNA"/>
</dbReference>
<feature type="transmembrane region" description="Helical" evidence="1">
    <location>
        <begin position="251"/>
        <end position="271"/>
    </location>
</feature>